<organism evidence="2 3">
    <name type="scientific">Exophiala spinifera</name>
    <dbReference type="NCBI Taxonomy" id="91928"/>
    <lineage>
        <taxon>Eukaryota</taxon>
        <taxon>Fungi</taxon>
        <taxon>Dikarya</taxon>
        <taxon>Ascomycota</taxon>
        <taxon>Pezizomycotina</taxon>
        <taxon>Eurotiomycetes</taxon>
        <taxon>Chaetothyriomycetidae</taxon>
        <taxon>Chaetothyriales</taxon>
        <taxon>Herpotrichiellaceae</taxon>
        <taxon>Exophiala</taxon>
    </lineage>
</organism>
<dbReference type="RefSeq" id="XP_016237606.1">
    <property type="nucleotide sequence ID" value="XM_016378929.1"/>
</dbReference>
<reference evidence="2 3" key="1">
    <citation type="submission" date="2015-01" db="EMBL/GenBank/DDBJ databases">
        <title>The Genome Sequence of Exophiala spinifera CBS89968.</title>
        <authorList>
            <consortium name="The Broad Institute Genomics Platform"/>
            <person name="Cuomo C."/>
            <person name="de Hoog S."/>
            <person name="Gorbushina A."/>
            <person name="Stielow B."/>
            <person name="Teixiera M."/>
            <person name="Abouelleil A."/>
            <person name="Chapman S.B."/>
            <person name="Priest M."/>
            <person name="Young S.K."/>
            <person name="Wortman J."/>
            <person name="Nusbaum C."/>
            <person name="Birren B."/>
        </authorList>
    </citation>
    <scope>NUCLEOTIDE SEQUENCE [LARGE SCALE GENOMIC DNA]</scope>
    <source>
        <strain evidence="2 3">CBS 89968</strain>
    </source>
</reference>
<sequence>MGPEQSNSPGGLCFIISPDSKIQLPNPLRHMYGEFMSLRRLLEEGKVIEAWIGLSSLIVNQDDTVDGLVEYPRCMWWLLKDLDAQLSLMLGRPPRTAIQKEIPQPSLEGLPDKEKTFRRNIRDFSSLVLEAMELAKSEESQTHDTYMQSLEEYLLRVIQHQAQLPLLQQGAHKTIPLLVAIADHQIEVQLFEIIIRCGLVRCFSVAPTAGDKEAAQGRNPHSSDDNKVRSMVSNLLQSARVVCDTFAYIYDIDTSIAVSSWPRCFGLFCAALMLAMSRLRRETVLDEDVFRVERALDVFRCRSASCPGSGIAPCAITTLKILLRHIRLLMAGQMGDISIISHGATVTSPVPRLDSPPIPSKTQGRISAAHINVERRAQLGLRHKMTSSLQDDKQRRRTKKNGYREKLNPPLQELIAADGLSLKNVPEPLPSIQMTTGINQIRTISNHNLSPQEGLAQRSYPIDAITSFNAVGQKDYAPTNCTRTGQIDSAQPLNLGPFARPPMWMEGLGWTEWW</sequence>
<evidence type="ECO:0008006" key="4">
    <source>
        <dbReference type="Google" id="ProtNLM"/>
    </source>
</evidence>
<gene>
    <name evidence="2" type="ORF">PV08_04584</name>
</gene>
<accession>A0A0D2BFL0</accession>
<dbReference type="HOGENOM" id="CLU_529996_0_0_1"/>
<name>A0A0D2BFL0_9EURO</name>
<dbReference type="AlphaFoldDB" id="A0A0D2BFL0"/>
<dbReference type="OrthoDB" id="4159670at2759"/>
<evidence type="ECO:0000313" key="2">
    <source>
        <dbReference type="EMBL" id="KIW17390.1"/>
    </source>
</evidence>
<dbReference type="GeneID" id="27331667"/>
<dbReference type="VEuPathDB" id="FungiDB:PV08_04584"/>
<evidence type="ECO:0000313" key="3">
    <source>
        <dbReference type="Proteomes" id="UP000053328"/>
    </source>
</evidence>
<keyword evidence="3" id="KW-1185">Reference proteome</keyword>
<protein>
    <recommendedName>
        <fullName evidence="4">Transcription factor domain-containing protein</fullName>
    </recommendedName>
</protein>
<dbReference type="Proteomes" id="UP000053328">
    <property type="component" value="Unassembled WGS sequence"/>
</dbReference>
<feature type="region of interest" description="Disordered" evidence="1">
    <location>
        <begin position="385"/>
        <end position="406"/>
    </location>
</feature>
<proteinExistence type="predicted"/>
<dbReference type="CDD" id="cd12148">
    <property type="entry name" value="fungal_TF_MHR"/>
    <property type="match status" value="1"/>
</dbReference>
<dbReference type="EMBL" id="KN847494">
    <property type="protein sequence ID" value="KIW17390.1"/>
    <property type="molecule type" value="Genomic_DNA"/>
</dbReference>
<evidence type="ECO:0000256" key="1">
    <source>
        <dbReference type="SAM" id="MobiDB-lite"/>
    </source>
</evidence>